<dbReference type="Proteomes" id="UP000576082">
    <property type="component" value="Unassembled WGS sequence"/>
</dbReference>
<evidence type="ECO:0008006" key="3">
    <source>
        <dbReference type="Google" id="ProtNLM"/>
    </source>
</evidence>
<proteinExistence type="predicted"/>
<reference evidence="1 2" key="1">
    <citation type="submission" date="2020-04" db="EMBL/GenBank/DDBJ databases">
        <title>Flammeovirga sp. SR4, a novel species isolated from seawater.</title>
        <authorList>
            <person name="Wang X."/>
        </authorList>
    </citation>
    <scope>NUCLEOTIDE SEQUENCE [LARGE SCALE GENOMIC DNA]</scope>
    <source>
        <strain evidence="1 2">ATCC 23126</strain>
    </source>
</reference>
<name>A0A7X9RTH6_9BACT</name>
<dbReference type="RefSeq" id="WP_169656733.1">
    <property type="nucleotide sequence ID" value="NZ_JABANE010000023.1"/>
</dbReference>
<comment type="caution">
    <text evidence="1">The sequence shown here is derived from an EMBL/GenBank/DDBJ whole genome shotgun (WGS) entry which is preliminary data.</text>
</comment>
<dbReference type="Gene3D" id="3.40.50.150">
    <property type="entry name" value="Vaccinia Virus protein VP39"/>
    <property type="match status" value="1"/>
</dbReference>
<sequence>MHSIAKRILSREEFTNKPPVLVDVGASGEIHAKWKEIAPYCICIAFDADDRKFDISEEDNQGFKKLYKFNCIVSDQEVEKLDFYLTKSPYCSSTLLPNPDSVKDYIFSPFFELDRTIQLNNISISHALEKLSLGYIDWLKTDSQGIDLRIWRSLDTSIQDNTLAIDFEPGLTQTYNGEDNASSILNYMADKNFWLSEYEVQKVIRGNHETYENLFSGAINKRLAKVTLKKAPLWVEISYLNNLEKENIDIRDFLLGLLFTIINKEYVVALELARKGKELFSDPIFNEIEKDVYSKIKKNFWSEAFVDEVVKKFKSIF</sequence>
<dbReference type="InterPro" id="IPR029063">
    <property type="entry name" value="SAM-dependent_MTases_sf"/>
</dbReference>
<dbReference type="AlphaFoldDB" id="A0A7X9RTH6"/>
<accession>A0A7X9RTH6</accession>
<gene>
    <name evidence="1" type="ORF">HHU12_10720</name>
</gene>
<dbReference type="EMBL" id="JABANE010000023">
    <property type="protein sequence ID" value="NME68431.1"/>
    <property type="molecule type" value="Genomic_DNA"/>
</dbReference>
<organism evidence="1 2">
    <name type="scientific">Flammeovirga aprica JL-4</name>
    <dbReference type="NCBI Taxonomy" id="694437"/>
    <lineage>
        <taxon>Bacteria</taxon>
        <taxon>Pseudomonadati</taxon>
        <taxon>Bacteroidota</taxon>
        <taxon>Cytophagia</taxon>
        <taxon>Cytophagales</taxon>
        <taxon>Flammeovirgaceae</taxon>
        <taxon>Flammeovirga</taxon>
    </lineage>
</organism>
<protein>
    <recommendedName>
        <fullName evidence="3">Methyltransferase FkbM domain-containing protein</fullName>
    </recommendedName>
</protein>
<evidence type="ECO:0000313" key="1">
    <source>
        <dbReference type="EMBL" id="NME68431.1"/>
    </source>
</evidence>
<evidence type="ECO:0000313" key="2">
    <source>
        <dbReference type="Proteomes" id="UP000576082"/>
    </source>
</evidence>
<dbReference type="SUPFAM" id="SSF53335">
    <property type="entry name" value="S-adenosyl-L-methionine-dependent methyltransferases"/>
    <property type="match status" value="1"/>
</dbReference>
<keyword evidence="2" id="KW-1185">Reference proteome</keyword>